<dbReference type="AlphaFoldDB" id="H1KZQ9"/>
<dbReference type="PANTHER" id="PTHR46499">
    <property type="entry name" value="QUEUINE TRNA-RIBOSYLTRANSFERASE"/>
    <property type="match status" value="1"/>
</dbReference>
<dbReference type="InterPro" id="IPR015947">
    <property type="entry name" value="PUA-like_sf"/>
</dbReference>
<dbReference type="PATRIC" id="fig|647171.4.peg.1258"/>
<organism evidence="6 7">
    <name type="scientific">Methanotorris formicicus Mc-S-70</name>
    <dbReference type="NCBI Taxonomy" id="647171"/>
    <lineage>
        <taxon>Archaea</taxon>
        <taxon>Methanobacteriati</taxon>
        <taxon>Methanobacteriota</taxon>
        <taxon>Methanomada group</taxon>
        <taxon>Methanococci</taxon>
        <taxon>Methanococcales</taxon>
        <taxon>Methanocaldococcaceae</taxon>
        <taxon>Methanotorris</taxon>
    </lineage>
</organism>
<feature type="coiled-coil region" evidence="4">
    <location>
        <begin position="400"/>
        <end position="431"/>
    </location>
</feature>
<comment type="caution">
    <text evidence="6">The sequence shown here is derived from an EMBL/GenBank/DDBJ whole genome shotgun (WGS) entry which is preliminary data.</text>
</comment>
<evidence type="ECO:0000256" key="4">
    <source>
        <dbReference type="SAM" id="Coils"/>
    </source>
</evidence>
<dbReference type="EMBL" id="AGJL01000031">
    <property type="protein sequence ID" value="EHP85700.1"/>
    <property type="molecule type" value="Genomic_DNA"/>
</dbReference>
<dbReference type="RefSeq" id="WP_007044713.1">
    <property type="nucleotide sequence ID" value="NZ_AGJL01000031.1"/>
</dbReference>
<dbReference type="SMART" id="SM00359">
    <property type="entry name" value="PUA"/>
    <property type="match status" value="1"/>
</dbReference>
<dbReference type="Pfam" id="PF01472">
    <property type="entry name" value="PUA"/>
    <property type="match status" value="1"/>
</dbReference>
<dbReference type="Gene3D" id="2.30.130.10">
    <property type="entry name" value="PUA domain"/>
    <property type="match status" value="1"/>
</dbReference>
<dbReference type="GO" id="GO:0005737">
    <property type="term" value="C:cytoplasm"/>
    <property type="evidence" value="ECO:0007669"/>
    <property type="project" value="TreeGrafter"/>
</dbReference>
<dbReference type="OrthoDB" id="115061at2157"/>
<dbReference type="InterPro" id="IPR036974">
    <property type="entry name" value="PUA_sf"/>
</dbReference>
<dbReference type="Pfam" id="PF17884">
    <property type="entry name" value="DUF5591"/>
    <property type="match status" value="1"/>
</dbReference>
<dbReference type="InterPro" id="IPR036511">
    <property type="entry name" value="TGT-like_sf"/>
</dbReference>
<keyword evidence="3" id="KW-0819">tRNA processing</keyword>
<dbReference type="PROSITE" id="PS50890">
    <property type="entry name" value="PUA"/>
    <property type="match status" value="1"/>
</dbReference>
<dbReference type="Gene3D" id="3.40.50.10630">
    <property type="entry name" value="Uracil-DNA glycosylase-like"/>
    <property type="match status" value="1"/>
</dbReference>
<evidence type="ECO:0000259" key="5">
    <source>
        <dbReference type="SMART" id="SM00359"/>
    </source>
</evidence>
<evidence type="ECO:0000313" key="7">
    <source>
        <dbReference type="Proteomes" id="UP000003706"/>
    </source>
</evidence>
<feature type="domain" description="PUA" evidence="5">
    <location>
        <begin position="495"/>
        <end position="563"/>
    </location>
</feature>
<dbReference type="NCBIfam" id="TIGR00451">
    <property type="entry name" value="unchar_dom_2"/>
    <property type="match status" value="1"/>
</dbReference>
<dbReference type="InterPro" id="IPR004521">
    <property type="entry name" value="Uncharacterised_CHP00451"/>
</dbReference>
<evidence type="ECO:0000256" key="3">
    <source>
        <dbReference type="ARBA" id="ARBA00022694"/>
    </source>
</evidence>
<dbReference type="CDD" id="cd21149">
    <property type="entry name" value="PUA_archaeosine_TGT"/>
    <property type="match status" value="1"/>
</dbReference>
<evidence type="ECO:0000313" key="6">
    <source>
        <dbReference type="EMBL" id="EHP85700.1"/>
    </source>
</evidence>
<comment type="pathway">
    <text evidence="1">tRNA modification; archaeosine-tRNA biosynthesis.</text>
</comment>
<dbReference type="UniPathway" id="UPA00393"/>
<sequence>MLEPVSYDIGRVCKEKDGTLTPNLIDVKIRSYTSKKSEEIFLLLPFSKVSDGILTPTIKMPFDTPREIAGIFNKSHVGNAKYKDEEITYQIINVGKHIDLLKIEDADLYIIADGRRIIERKELLIIQKIREKISPNSGIYFPGTIPYEMPLLAYMGVDYFDNISAKYYASLGYKFTKNRLIKSNDDFEMLYMHNKKVIDEVLEEIRYCIKEGCLRNLVEETTISNPYLRANYRRYNPDLRNIPSSKGKKIIVCIDETRIPEVKKYIERAKNYEPFTNVVVLLPCSSKKPYSTSKSHKFFINAINSSKMVVEEIILTSPYGLVPRALEGVVNYDIPVTGEWSNEEVEFINETLKNYIKKVKEKFGDTIIISHLPEHYLEILDLDDYINTAVDGNPLSDESLNNLKETLKKIKEEQNINLNKKQQKIHNYQQLAKFQFGVNFIPDDVVIKDRPNKRFLINKNNKLVQICSLNENNGLFVLTLQGGELLWELNGKDVLYVEVNYDIRKGSLFAPGFKDCNENISVNDEIVLIKDDEVVGVGRALMNGLEMKKAKHGALVNIRHVKS</sequence>
<name>H1KZQ9_9EURY</name>
<dbReference type="InterPro" id="IPR050076">
    <property type="entry name" value="ArchSynthase1/Queuine_TRR"/>
</dbReference>
<dbReference type="GO" id="GO:0003723">
    <property type="term" value="F:RNA binding"/>
    <property type="evidence" value="ECO:0007669"/>
    <property type="project" value="InterPro"/>
</dbReference>
<comment type="similarity">
    <text evidence="2">Belongs to the archaeosine synthase type 1 family.</text>
</comment>
<dbReference type="PANTHER" id="PTHR46499:SF2">
    <property type="entry name" value="ARCHAEOSINE SYNTHASE"/>
    <property type="match status" value="1"/>
</dbReference>
<evidence type="ECO:0000256" key="2">
    <source>
        <dbReference type="ARBA" id="ARBA00008906"/>
    </source>
</evidence>
<reference evidence="6 7" key="1">
    <citation type="submission" date="2011-09" db="EMBL/GenBank/DDBJ databases">
        <title>The draft genome of Methanotorris formicicus Mc-S-70.</title>
        <authorList>
            <consortium name="US DOE Joint Genome Institute (JGI-PGF)"/>
            <person name="Lucas S."/>
            <person name="Han J."/>
            <person name="Lapidus A."/>
            <person name="Cheng J.-F."/>
            <person name="Goodwin L."/>
            <person name="Pitluck S."/>
            <person name="Peters L."/>
            <person name="Land M.L."/>
            <person name="Hauser L."/>
            <person name="Sieprawska-Lupa M."/>
            <person name="Takai K."/>
            <person name="Miyazaki J."/>
            <person name="Whitman W."/>
            <person name="Woyke T.J."/>
        </authorList>
    </citation>
    <scope>NUCLEOTIDE SEQUENCE [LARGE SCALE GENOMIC DNA]</scope>
    <source>
        <strain evidence="6 7">Mc-S-70</strain>
    </source>
</reference>
<keyword evidence="4" id="KW-0175">Coiled coil</keyword>
<dbReference type="GO" id="GO:0002099">
    <property type="term" value="P:tRNA wobble guanine modification"/>
    <property type="evidence" value="ECO:0007669"/>
    <property type="project" value="TreeGrafter"/>
</dbReference>
<dbReference type="SUPFAM" id="SSF88697">
    <property type="entry name" value="PUA domain-like"/>
    <property type="match status" value="1"/>
</dbReference>
<protein>
    <submittedName>
        <fullName evidence="6">PUA domain containing protein</fullName>
    </submittedName>
</protein>
<keyword evidence="7" id="KW-1185">Reference proteome</keyword>
<proteinExistence type="inferred from homology"/>
<dbReference type="Gene3D" id="3.20.20.105">
    <property type="entry name" value="Queuine tRNA-ribosyltransferase-like"/>
    <property type="match status" value="1"/>
</dbReference>
<dbReference type="InterPro" id="IPR053418">
    <property type="entry name" value="Archaeosine_synthase_1"/>
</dbReference>
<dbReference type="InterPro" id="IPR040777">
    <property type="entry name" value="DUF5591"/>
</dbReference>
<dbReference type="NCBIfam" id="NF040592">
    <property type="entry name" value="tRNA_mod_ArcS"/>
    <property type="match status" value="1"/>
</dbReference>
<dbReference type="SUPFAM" id="SSF88802">
    <property type="entry name" value="Pre-PUA domain"/>
    <property type="match status" value="1"/>
</dbReference>
<dbReference type="InterPro" id="IPR036895">
    <property type="entry name" value="Uracil-DNA_glycosylase-like_sf"/>
</dbReference>
<dbReference type="InterPro" id="IPR002478">
    <property type="entry name" value="PUA"/>
</dbReference>
<dbReference type="SUPFAM" id="SSF52141">
    <property type="entry name" value="Uracil-DNA glycosylase-like"/>
    <property type="match status" value="1"/>
</dbReference>
<evidence type="ECO:0000256" key="1">
    <source>
        <dbReference type="ARBA" id="ARBA00005030"/>
    </source>
</evidence>
<dbReference type="STRING" id="647171.MetfoDRAFT_1282"/>
<gene>
    <name evidence="6" type="ORF">MetfoDRAFT_1282</name>
</gene>
<dbReference type="SUPFAM" id="SSF51713">
    <property type="entry name" value="tRNA-guanine transglycosylase"/>
    <property type="match status" value="1"/>
</dbReference>
<accession>H1KZQ9</accession>
<dbReference type="Proteomes" id="UP000003706">
    <property type="component" value="Unassembled WGS sequence"/>
</dbReference>